<dbReference type="InterPro" id="IPR003423">
    <property type="entry name" value="OMP_efflux"/>
</dbReference>
<comment type="subcellular location">
    <subcellularLocation>
        <location evidence="2">Cell membrane</location>
        <topology evidence="2">Lipid-anchor</topology>
    </subcellularLocation>
</comment>
<sequence length="467" mass="51905">MSDTSHLKFLLLLSFPILLTSCYTAKEYARPEAEVLTAGYYRTDSLVRDSQSLALVSWRELFTDPYLQSYIQEGLDSNIDIRTAVRQIAIAQAYVDQVRLSNRPTLDGTLQYTRSQLSKNSQFGGFFSSLDQYQLSGTLSWEADIWDRIKSSQRAQAARYLQSVAAHRAVKSRLVASIASTYYDLLAVDEQRRITERTIANRKNSLETTRALKDAGSVTEVGVKQTEAQIYTARAILIDLNLRAHLLENTLSLLLGTDPREFPRSSLESQLLPDELRTGVPAQLLANRPDVAATEYALVEAFELTNVAKADFYPALRLSATAGLQSLTLGDFFNPTSFFATLVGGLTRPLIDGRNIKTQYAVSQLQREQAVLDFRSAVLSAGREVTDALYSYEAADEKIGVKQQELEAYDLATAYSEELLANGYANYLEVLRARENALGTSLDLVNAKNNRLQAIVDLYGALGGGWR</sequence>
<gene>
    <name evidence="3" type="ORF">GGR28_002420</name>
</gene>
<dbReference type="Gene3D" id="1.20.1600.10">
    <property type="entry name" value="Outer membrane efflux proteins (OEP)"/>
    <property type="match status" value="1"/>
</dbReference>
<keyword evidence="2" id="KW-0812">Transmembrane</keyword>
<keyword evidence="2" id="KW-0564">Palmitate</keyword>
<dbReference type="Gene3D" id="2.20.200.10">
    <property type="entry name" value="Outer membrane efflux proteins (OEP)"/>
    <property type="match status" value="1"/>
</dbReference>
<evidence type="ECO:0000313" key="3">
    <source>
        <dbReference type="EMBL" id="MBB4079793.1"/>
    </source>
</evidence>
<dbReference type="AlphaFoldDB" id="A0A840E765"/>
<organism evidence="3 4">
    <name type="scientific">Neolewinella aquimaris</name>
    <dbReference type="NCBI Taxonomy" id="1835722"/>
    <lineage>
        <taxon>Bacteria</taxon>
        <taxon>Pseudomonadati</taxon>
        <taxon>Bacteroidota</taxon>
        <taxon>Saprospiria</taxon>
        <taxon>Saprospirales</taxon>
        <taxon>Lewinellaceae</taxon>
        <taxon>Neolewinella</taxon>
    </lineage>
</organism>
<evidence type="ECO:0000313" key="4">
    <source>
        <dbReference type="Proteomes" id="UP000576209"/>
    </source>
</evidence>
<dbReference type="Pfam" id="PF02321">
    <property type="entry name" value="OEP"/>
    <property type="match status" value="2"/>
</dbReference>
<dbReference type="Proteomes" id="UP000576209">
    <property type="component" value="Unassembled WGS sequence"/>
</dbReference>
<name>A0A840E765_9BACT</name>
<dbReference type="EMBL" id="JACIFF010000006">
    <property type="protein sequence ID" value="MBB4079793.1"/>
    <property type="molecule type" value="Genomic_DNA"/>
</dbReference>
<dbReference type="SUPFAM" id="SSF56954">
    <property type="entry name" value="Outer membrane efflux proteins (OEP)"/>
    <property type="match status" value="1"/>
</dbReference>
<keyword evidence="2" id="KW-1134">Transmembrane beta strand</keyword>
<comment type="caution">
    <text evidence="3">The sequence shown here is derived from an EMBL/GenBank/DDBJ whole genome shotgun (WGS) entry which is preliminary data.</text>
</comment>
<protein>
    <submittedName>
        <fullName evidence="3">NodT family efflux transporter outer membrane factor (OMF) lipoprotein</fullName>
    </submittedName>
</protein>
<proteinExistence type="inferred from homology"/>
<accession>A0A840E765</accession>
<dbReference type="GO" id="GO:0005886">
    <property type="term" value="C:plasma membrane"/>
    <property type="evidence" value="ECO:0007669"/>
    <property type="project" value="UniProtKB-SubCell"/>
</dbReference>
<dbReference type="PANTHER" id="PTHR30203">
    <property type="entry name" value="OUTER MEMBRANE CATION EFFLUX PROTEIN"/>
    <property type="match status" value="1"/>
</dbReference>
<dbReference type="RefSeq" id="WP_183496038.1">
    <property type="nucleotide sequence ID" value="NZ_JACIFF010000006.1"/>
</dbReference>
<evidence type="ECO:0000256" key="2">
    <source>
        <dbReference type="RuleBase" id="RU362097"/>
    </source>
</evidence>
<evidence type="ECO:0000256" key="1">
    <source>
        <dbReference type="ARBA" id="ARBA00007613"/>
    </source>
</evidence>
<dbReference type="GO" id="GO:0015562">
    <property type="term" value="F:efflux transmembrane transporter activity"/>
    <property type="evidence" value="ECO:0007669"/>
    <property type="project" value="InterPro"/>
</dbReference>
<dbReference type="NCBIfam" id="TIGR01845">
    <property type="entry name" value="outer_NodT"/>
    <property type="match status" value="1"/>
</dbReference>
<dbReference type="InterPro" id="IPR010131">
    <property type="entry name" value="MdtP/NodT-like"/>
</dbReference>
<comment type="similarity">
    <text evidence="1 2">Belongs to the outer membrane factor (OMF) (TC 1.B.17) family.</text>
</comment>
<keyword evidence="2 3" id="KW-0449">Lipoprotein</keyword>
<dbReference type="PANTHER" id="PTHR30203:SF33">
    <property type="entry name" value="BLR4455 PROTEIN"/>
    <property type="match status" value="1"/>
</dbReference>
<keyword evidence="2" id="KW-0472">Membrane</keyword>
<reference evidence="3 4" key="1">
    <citation type="submission" date="2020-08" db="EMBL/GenBank/DDBJ databases">
        <title>Genomic Encyclopedia of Type Strains, Phase IV (KMG-IV): sequencing the most valuable type-strain genomes for metagenomic binning, comparative biology and taxonomic classification.</title>
        <authorList>
            <person name="Goeker M."/>
        </authorList>
    </citation>
    <scope>NUCLEOTIDE SEQUENCE [LARGE SCALE GENOMIC DNA]</scope>
    <source>
        <strain evidence="3 4">DSM 105137</strain>
    </source>
</reference>
<keyword evidence="4" id="KW-1185">Reference proteome</keyword>